<dbReference type="EMBL" id="JAUTXT010000037">
    <property type="protein sequence ID" value="KAK3672000.1"/>
    <property type="molecule type" value="Genomic_DNA"/>
</dbReference>
<evidence type="ECO:0000313" key="3">
    <source>
        <dbReference type="Proteomes" id="UP001274830"/>
    </source>
</evidence>
<keyword evidence="1" id="KW-0732">Signal</keyword>
<sequence>MHFITKLSIAAIGLLAIAPQITVAENIEIKFRRFSLDTCPGDHIIQKDVNLDNDKCKTFDKHEPPFHSFMVTKINKGPNYLDDHLCQFIAHEDNDCKGQGFSGYDMKDHIDQCVTIKGFGARSVYFSCKPRSYPIATSPLPIKPTTSTATVFAGFDEVHTVTHYGTMTSHSIETMTIHTTLPTVTVTNSAPVSTPSVTKTVSLMPVDDCCCHGYGGDSDISSYPAPKDYYIPDEDIEHWV</sequence>
<reference evidence="2" key="1">
    <citation type="submission" date="2023-07" db="EMBL/GenBank/DDBJ databases">
        <title>Black Yeasts Isolated from many extreme environments.</title>
        <authorList>
            <person name="Coleine C."/>
            <person name="Stajich J.E."/>
            <person name="Selbmann L."/>
        </authorList>
    </citation>
    <scope>NUCLEOTIDE SEQUENCE</scope>
    <source>
        <strain evidence="2">CCFEE 5485</strain>
    </source>
</reference>
<proteinExistence type="predicted"/>
<protein>
    <submittedName>
        <fullName evidence="2">Uncharacterized protein</fullName>
    </submittedName>
</protein>
<evidence type="ECO:0000313" key="2">
    <source>
        <dbReference type="EMBL" id="KAK3672000.1"/>
    </source>
</evidence>
<name>A0AAE0WJ31_9PEZI</name>
<organism evidence="2 3">
    <name type="scientific">Recurvomyces mirabilis</name>
    <dbReference type="NCBI Taxonomy" id="574656"/>
    <lineage>
        <taxon>Eukaryota</taxon>
        <taxon>Fungi</taxon>
        <taxon>Dikarya</taxon>
        <taxon>Ascomycota</taxon>
        <taxon>Pezizomycotina</taxon>
        <taxon>Dothideomycetes</taxon>
        <taxon>Dothideomycetidae</taxon>
        <taxon>Mycosphaerellales</taxon>
        <taxon>Teratosphaeriaceae</taxon>
        <taxon>Recurvomyces</taxon>
    </lineage>
</organism>
<gene>
    <name evidence="2" type="ORF">LTR78_008175</name>
</gene>
<keyword evidence="3" id="KW-1185">Reference proteome</keyword>
<evidence type="ECO:0000256" key="1">
    <source>
        <dbReference type="SAM" id="SignalP"/>
    </source>
</evidence>
<dbReference type="AlphaFoldDB" id="A0AAE0WJ31"/>
<comment type="caution">
    <text evidence="2">The sequence shown here is derived from an EMBL/GenBank/DDBJ whole genome shotgun (WGS) entry which is preliminary data.</text>
</comment>
<accession>A0AAE0WJ31</accession>
<feature type="chain" id="PRO_5042270868" evidence="1">
    <location>
        <begin position="25"/>
        <end position="240"/>
    </location>
</feature>
<feature type="signal peptide" evidence="1">
    <location>
        <begin position="1"/>
        <end position="24"/>
    </location>
</feature>
<dbReference type="Proteomes" id="UP001274830">
    <property type="component" value="Unassembled WGS sequence"/>
</dbReference>